<dbReference type="Pfam" id="PF13280">
    <property type="entry name" value="WYL"/>
    <property type="match status" value="1"/>
</dbReference>
<dbReference type="InterPro" id="IPR036390">
    <property type="entry name" value="WH_DNA-bd_sf"/>
</dbReference>
<evidence type="ECO:0000313" key="3">
    <source>
        <dbReference type="EMBL" id="MCF2950275.1"/>
    </source>
</evidence>
<evidence type="ECO:0000313" key="4">
    <source>
        <dbReference type="Proteomes" id="UP001521137"/>
    </source>
</evidence>
<reference evidence="3 4" key="1">
    <citation type="submission" date="2022-01" db="EMBL/GenBank/DDBJ databases">
        <title>Paraglaciecola sp. G1-23.</title>
        <authorList>
            <person name="Jin M.S."/>
            <person name="Han D.M."/>
            <person name="Kim H.M."/>
            <person name="Jeon C.O."/>
        </authorList>
    </citation>
    <scope>NUCLEOTIDE SEQUENCE [LARGE SCALE GENOMIC DNA]</scope>
    <source>
        <strain evidence="3 4">G1-23</strain>
    </source>
</reference>
<evidence type="ECO:0000259" key="2">
    <source>
        <dbReference type="Pfam" id="PF13280"/>
    </source>
</evidence>
<comment type="caution">
    <text evidence="3">The sequence shown here is derived from an EMBL/GenBank/DDBJ whole genome shotgun (WGS) entry which is preliminary data.</text>
</comment>
<accession>A0ABS9DBR2</accession>
<proteinExistence type="predicted"/>
<feature type="domain" description="WYL" evidence="2">
    <location>
        <begin position="140"/>
        <end position="204"/>
    </location>
</feature>
<dbReference type="Gene3D" id="1.10.10.10">
    <property type="entry name" value="Winged helix-like DNA-binding domain superfamily/Winged helix DNA-binding domain"/>
    <property type="match status" value="1"/>
</dbReference>
<dbReference type="InterPro" id="IPR013196">
    <property type="entry name" value="HTH_11"/>
</dbReference>
<gene>
    <name evidence="3" type="ORF">L0668_19360</name>
</gene>
<dbReference type="InterPro" id="IPR051534">
    <property type="entry name" value="CBASS_pafABC_assoc_protein"/>
</dbReference>
<dbReference type="EMBL" id="JAKGAS010000017">
    <property type="protein sequence ID" value="MCF2950275.1"/>
    <property type="molecule type" value="Genomic_DNA"/>
</dbReference>
<dbReference type="InterPro" id="IPR026881">
    <property type="entry name" value="WYL_dom"/>
</dbReference>
<dbReference type="SUPFAM" id="SSF46785">
    <property type="entry name" value="Winged helix' DNA-binding domain"/>
    <property type="match status" value="1"/>
</dbReference>
<dbReference type="Pfam" id="PF08279">
    <property type="entry name" value="HTH_11"/>
    <property type="match status" value="1"/>
</dbReference>
<dbReference type="PANTHER" id="PTHR34580:SF3">
    <property type="entry name" value="PROTEIN PAFB"/>
    <property type="match status" value="1"/>
</dbReference>
<sequence length="232" mass="26848">MRKAERLFQLLNILRSRRTVITGQELADLLEVSPRTIYRDMQALSLSKIPIESEAGVGYRIKPGFNLPPIMFQEDELEALLLGVKMVQGWSDQQLGDAASRAFDKIKAILPDSLHSRHDKQANWLVVPKFKQINDVDINEKLKKAIKTNQQVTIGYKSLDNRQTERGIWPLGLVYWGKVWTLVAWCLLRQDYRVFRLDKITRLTSTEHTFETSNCLSLQHYIALQEAQHCEK</sequence>
<name>A0ABS9DBR2_9ALTE</name>
<protein>
    <submittedName>
        <fullName evidence="3">YafY family transcriptional regulator</fullName>
    </submittedName>
</protein>
<keyword evidence="4" id="KW-1185">Reference proteome</keyword>
<feature type="domain" description="Helix-turn-helix type 11" evidence="1">
    <location>
        <begin position="6"/>
        <end position="60"/>
    </location>
</feature>
<dbReference type="RefSeq" id="WP_235314377.1">
    <property type="nucleotide sequence ID" value="NZ_JAKGAS010000017.1"/>
</dbReference>
<evidence type="ECO:0000259" key="1">
    <source>
        <dbReference type="Pfam" id="PF08279"/>
    </source>
</evidence>
<dbReference type="Proteomes" id="UP001521137">
    <property type="component" value="Unassembled WGS sequence"/>
</dbReference>
<dbReference type="PROSITE" id="PS52050">
    <property type="entry name" value="WYL"/>
    <property type="match status" value="1"/>
</dbReference>
<organism evidence="3 4">
    <name type="scientific">Paraglaciecola algarum</name>
    <dbReference type="NCBI Taxonomy" id="3050085"/>
    <lineage>
        <taxon>Bacteria</taxon>
        <taxon>Pseudomonadati</taxon>
        <taxon>Pseudomonadota</taxon>
        <taxon>Gammaproteobacteria</taxon>
        <taxon>Alteromonadales</taxon>
        <taxon>Alteromonadaceae</taxon>
        <taxon>Paraglaciecola</taxon>
    </lineage>
</organism>
<dbReference type="InterPro" id="IPR036388">
    <property type="entry name" value="WH-like_DNA-bd_sf"/>
</dbReference>
<dbReference type="PANTHER" id="PTHR34580">
    <property type="match status" value="1"/>
</dbReference>